<keyword evidence="11" id="KW-0067">ATP-binding</keyword>
<dbReference type="STRING" id="283786.SAMN04487990_11092"/>
<protein>
    <recommendedName>
        <fullName evidence="6">Phosphoenolpyruvate synthase</fullName>
        <ecNumber evidence="5">2.7.9.2</ecNumber>
    </recommendedName>
    <alternativeName>
        <fullName evidence="13">Pyruvate, water dikinase</fullName>
    </alternativeName>
</protein>
<evidence type="ECO:0000256" key="4">
    <source>
        <dbReference type="ARBA" id="ARBA00007837"/>
    </source>
</evidence>
<dbReference type="Gene3D" id="3.30.1490.20">
    <property type="entry name" value="ATP-grasp fold, A domain"/>
    <property type="match status" value="1"/>
</dbReference>
<evidence type="ECO:0000256" key="10">
    <source>
        <dbReference type="ARBA" id="ARBA00022777"/>
    </source>
</evidence>
<dbReference type="EMBL" id="FNQK01000010">
    <property type="protein sequence ID" value="SEA33222.1"/>
    <property type="molecule type" value="Genomic_DNA"/>
</dbReference>
<evidence type="ECO:0000256" key="11">
    <source>
        <dbReference type="ARBA" id="ARBA00022840"/>
    </source>
</evidence>
<dbReference type="InterPro" id="IPR006319">
    <property type="entry name" value="PEP_synth"/>
</dbReference>
<organism evidence="16 17">
    <name type="scientific">Bizionia paragorgiae</name>
    <dbReference type="NCBI Taxonomy" id="283786"/>
    <lineage>
        <taxon>Bacteria</taxon>
        <taxon>Pseudomonadati</taxon>
        <taxon>Bacteroidota</taxon>
        <taxon>Flavobacteriia</taxon>
        <taxon>Flavobacteriales</taxon>
        <taxon>Flavobacteriaceae</taxon>
        <taxon>Bizionia</taxon>
    </lineage>
</organism>
<evidence type="ECO:0000256" key="3">
    <source>
        <dbReference type="ARBA" id="ARBA00004742"/>
    </source>
</evidence>
<dbReference type="GO" id="GO:0005524">
    <property type="term" value="F:ATP binding"/>
    <property type="evidence" value="ECO:0007669"/>
    <property type="project" value="UniProtKB-KW"/>
</dbReference>
<comment type="function">
    <text evidence="2">Catalyzes the phosphorylation of pyruvate to phosphoenolpyruvate.</text>
</comment>
<keyword evidence="10 16" id="KW-0418">Kinase</keyword>
<evidence type="ECO:0000313" key="17">
    <source>
        <dbReference type="Proteomes" id="UP000198846"/>
    </source>
</evidence>
<proteinExistence type="inferred from homology"/>
<feature type="domain" description="Pyruvate phosphate dikinase AMP/ATP-binding" evidence="15">
    <location>
        <begin position="627"/>
        <end position="950"/>
    </location>
</feature>
<evidence type="ECO:0000259" key="15">
    <source>
        <dbReference type="Pfam" id="PF01326"/>
    </source>
</evidence>
<dbReference type="SUPFAM" id="SSF56059">
    <property type="entry name" value="Glutathione synthetase ATP-binding domain-like"/>
    <property type="match status" value="1"/>
</dbReference>
<keyword evidence="9" id="KW-0547">Nucleotide-binding</keyword>
<dbReference type="PANTHER" id="PTHR43030">
    <property type="entry name" value="PHOSPHOENOLPYRUVATE SYNTHASE"/>
    <property type="match status" value="1"/>
</dbReference>
<evidence type="ECO:0000256" key="9">
    <source>
        <dbReference type="ARBA" id="ARBA00022741"/>
    </source>
</evidence>
<keyword evidence="16" id="KW-0670">Pyruvate</keyword>
<sequence>MHFMNTLKFVALFLIANCFTLKTYSQERTPQEISQLISTYKDDPRGPYHRIKWFCEDGTEREPKDPCPDAIGGGIQHASFKASALQLRRSNHLFFGEILAGLSPKEFLDRNANFSRLKQYQIGKYLSSVDNGWVLRKAQFYRGAIQSEDEETWGKDFFIQILKDDDFIIQNYYLIRQSLKDIPHSGDDNIAQLMRSQSKLLSEDHPSFMDIRIKIHGQPEVSDIKLVNNYLKTKASVLKAEELTAFEALVKTMQAFYAPIDFKVLQDDLSKITEKNEATLSVSNFLKDYTQASTPEQISSAIANVLYTIRTHITDFKYSKNRLAILDLSIQLENTLLKESQEWESENIIDNLYKINTLACATLGTGLIESWEYDAIESQLLPQISGEKTTLKTLHAVLNVSRSIVEWTTTMVKANYQEEVNTYTKFEPLAYGFIDDKVRSSISLNLGEEVSELGALIAKLSNINNAVVDLKNQTAIRGLNPGYAFGKLMVVDGNPEEVNVNSNNIYIFEKPPSDLKPVAGIMTVSEGNLVSHVQLLARNLGIPNAALSYENLKDLKAYDGKNVFYAVSNQGHVILKVEGDMTEEEKDLFSKTEKTKNRIAVPVEDIKLDTNEVLNMRDVRAVNSGKLCGPKAANLGELKHLFPEQVVEGLVIPFGVFRSHMDQQMPGEGKSYWTYLTDTFLKAEAMRVENTDEASIEAFQLENLTKLHKAIIAMPLSSAFEKDIKASFKDAFNGALGTVPVFLRSDTNMEDLKEFTGAGLNLTLFNIVSEEAILKGIKQVWASAYTERSFKWRQKYLSNPENVFPSILIIPSVDVDYSGVMITKGINTGNANDLTVAFSRGAGGAVDGQSAETRLITKNSSELLAPARQPNYIRLPSVGGTKTYYTSYNAPILNEKNIEDIRVLAKTIRETVGNTSDADQAYDVEFGFKDDKLWLFQIRPFVENKQAKSSEYLISISPNINLNKHVALSTALY</sequence>
<comment type="pathway">
    <text evidence="3">Carbohydrate biosynthesis; gluconeogenesis.</text>
</comment>
<evidence type="ECO:0000256" key="5">
    <source>
        <dbReference type="ARBA" id="ARBA00011996"/>
    </source>
</evidence>
<keyword evidence="17" id="KW-1185">Reference proteome</keyword>
<evidence type="ECO:0000256" key="2">
    <source>
        <dbReference type="ARBA" id="ARBA00002988"/>
    </source>
</evidence>
<evidence type="ECO:0000313" key="16">
    <source>
        <dbReference type="EMBL" id="SEA33222.1"/>
    </source>
</evidence>
<name>A0A1H4ACE4_BIZPA</name>
<comment type="similarity">
    <text evidence="4">Belongs to the PEP-utilizing enzyme family.</text>
</comment>
<evidence type="ECO:0000256" key="8">
    <source>
        <dbReference type="ARBA" id="ARBA00022723"/>
    </source>
</evidence>
<accession>A0A1H4ACE4</accession>
<dbReference type="EC" id="2.7.9.2" evidence="5"/>
<dbReference type="PANTHER" id="PTHR43030:SF1">
    <property type="entry name" value="PHOSPHOENOLPYRUVATE SYNTHASE"/>
    <property type="match status" value="1"/>
</dbReference>
<dbReference type="AlphaFoldDB" id="A0A1H4ACE4"/>
<dbReference type="Proteomes" id="UP000198846">
    <property type="component" value="Unassembled WGS sequence"/>
</dbReference>
<evidence type="ECO:0000256" key="6">
    <source>
        <dbReference type="ARBA" id="ARBA00021623"/>
    </source>
</evidence>
<gene>
    <name evidence="16" type="ORF">SAMN04487990_11092</name>
</gene>
<comment type="cofactor">
    <cofactor evidence="1">
        <name>Mg(2+)</name>
        <dbReference type="ChEBI" id="CHEBI:18420"/>
    </cofactor>
</comment>
<dbReference type="InterPro" id="IPR013815">
    <property type="entry name" value="ATP_grasp_subdomain_1"/>
</dbReference>
<dbReference type="GO" id="GO:0046872">
    <property type="term" value="F:metal ion binding"/>
    <property type="evidence" value="ECO:0007669"/>
    <property type="project" value="UniProtKB-KW"/>
</dbReference>
<comment type="catalytic activity">
    <reaction evidence="14">
        <text>pyruvate + ATP + H2O = phosphoenolpyruvate + AMP + phosphate + 2 H(+)</text>
        <dbReference type="Rhea" id="RHEA:11364"/>
        <dbReference type="ChEBI" id="CHEBI:15361"/>
        <dbReference type="ChEBI" id="CHEBI:15377"/>
        <dbReference type="ChEBI" id="CHEBI:15378"/>
        <dbReference type="ChEBI" id="CHEBI:30616"/>
        <dbReference type="ChEBI" id="CHEBI:43474"/>
        <dbReference type="ChEBI" id="CHEBI:58702"/>
        <dbReference type="ChEBI" id="CHEBI:456215"/>
        <dbReference type="EC" id="2.7.9.2"/>
    </reaction>
</comment>
<evidence type="ECO:0000256" key="14">
    <source>
        <dbReference type="ARBA" id="ARBA00047700"/>
    </source>
</evidence>
<dbReference type="Pfam" id="PF01326">
    <property type="entry name" value="PPDK_N"/>
    <property type="match status" value="1"/>
</dbReference>
<dbReference type="GO" id="GO:0008986">
    <property type="term" value="F:pyruvate, water dikinase activity"/>
    <property type="evidence" value="ECO:0007669"/>
    <property type="project" value="UniProtKB-EC"/>
</dbReference>
<evidence type="ECO:0000256" key="7">
    <source>
        <dbReference type="ARBA" id="ARBA00022679"/>
    </source>
</evidence>
<evidence type="ECO:0000256" key="12">
    <source>
        <dbReference type="ARBA" id="ARBA00022842"/>
    </source>
</evidence>
<evidence type="ECO:0000256" key="1">
    <source>
        <dbReference type="ARBA" id="ARBA00001946"/>
    </source>
</evidence>
<dbReference type="Gene3D" id="3.30.470.20">
    <property type="entry name" value="ATP-grasp fold, B domain"/>
    <property type="match status" value="1"/>
</dbReference>
<keyword evidence="12" id="KW-0460">Magnesium</keyword>
<keyword evidence="8" id="KW-0479">Metal-binding</keyword>
<evidence type="ECO:0000256" key="13">
    <source>
        <dbReference type="ARBA" id="ARBA00033470"/>
    </source>
</evidence>
<keyword evidence="7" id="KW-0808">Transferase</keyword>
<dbReference type="InterPro" id="IPR002192">
    <property type="entry name" value="PPDK_AMP/ATP-bd"/>
</dbReference>
<reference evidence="16 17" key="1">
    <citation type="submission" date="2016-10" db="EMBL/GenBank/DDBJ databases">
        <authorList>
            <person name="de Groot N.N."/>
        </authorList>
    </citation>
    <scope>NUCLEOTIDE SEQUENCE [LARGE SCALE GENOMIC DNA]</scope>
    <source>
        <strain evidence="16 17">DSM 23842</strain>
    </source>
</reference>